<evidence type="ECO:0000313" key="3">
    <source>
        <dbReference type="Proteomes" id="UP000177791"/>
    </source>
</evidence>
<dbReference type="OrthoDB" id="870068at2"/>
<comment type="caution">
    <text evidence="2">The sequence shown here is derived from an EMBL/GenBank/DDBJ whole genome shotgun (WGS) entry which is preliminary data.</text>
</comment>
<gene>
    <name evidence="2" type="ORF">BEN48_17710</name>
</gene>
<dbReference type="Pfam" id="PF01609">
    <property type="entry name" value="DDE_Tnp_1"/>
    <property type="match status" value="1"/>
</dbReference>
<protein>
    <recommendedName>
        <fullName evidence="1">Transposase IS4-like domain-containing protein</fullName>
    </recommendedName>
</protein>
<dbReference type="STRING" id="1908236.BEN48_17710"/>
<reference evidence="2 3" key="1">
    <citation type="submission" date="2016-08" db="EMBL/GenBank/DDBJ databases">
        <title>Hymenobacter coccineus sp. nov., Hymenobacter lapidarius sp. nov. and Hymenobacter glacialis sp. nov., isolated from Antarctic soil.</title>
        <authorList>
            <person name="Sedlacek I."/>
            <person name="Kralova S."/>
            <person name="Kyrova K."/>
            <person name="Maslanova I."/>
            <person name="Stankova E."/>
            <person name="Vrbovska V."/>
            <person name="Nemec M."/>
            <person name="Bartak M."/>
            <person name="Svec P."/>
            <person name="Busse H.-J."/>
            <person name="Pantucek R."/>
        </authorList>
    </citation>
    <scope>NUCLEOTIDE SEQUENCE [LARGE SCALE GENOMIC DNA]</scope>
    <source>
        <strain evidence="2 3">CCM 8648</strain>
    </source>
</reference>
<dbReference type="InterPro" id="IPR002559">
    <property type="entry name" value="Transposase_11"/>
</dbReference>
<sequence>MMTCTLDLYTDYLLSSTGPTTATGLSRLLDGALSHDHVTRWLSQATYGPSNIWRQAKPLIRQAEARRPADEFAVLLVDDSVLEKAHTDANELVCTHWDHSQQRYVKGLNFVSLLYQAGALALPTAVELVRKTVPVYQPKTGKTRHQSPFTKNEYLQQMLRVAQQQVAYRYLLADSWYASAENMHLVRALGHHFVFALESSRTVALSEADRAQGRFQPVQALVFPDTQPLHVYLRSVQAAVLVSRQVSTNQYGSWGVLYLVSSDTDLDHAQLTAIYQRRWKVEEYHKSLKQNASMGKSPTKTLATQATHLFAAVLAYTKLEVLKFKCGIGHLRLKAQLYTVGLKAMYHQLGQLRA</sequence>
<dbReference type="AlphaFoldDB" id="A0A1G1STI3"/>
<dbReference type="SUPFAM" id="SSF53098">
    <property type="entry name" value="Ribonuclease H-like"/>
    <property type="match status" value="1"/>
</dbReference>
<dbReference type="RefSeq" id="WP_070735905.1">
    <property type="nucleotide sequence ID" value="NZ_MDZC01000110.1"/>
</dbReference>
<dbReference type="GO" id="GO:0003677">
    <property type="term" value="F:DNA binding"/>
    <property type="evidence" value="ECO:0007669"/>
    <property type="project" value="InterPro"/>
</dbReference>
<dbReference type="GO" id="GO:0004803">
    <property type="term" value="F:transposase activity"/>
    <property type="evidence" value="ECO:0007669"/>
    <property type="project" value="InterPro"/>
</dbReference>
<evidence type="ECO:0000259" key="1">
    <source>
        <dbReference type="Pfam" id="PF01609"/>
    </source>
</evidence>
<evidence type="ECO:0000313" key="2">
    <source>
        <dbReference type="EMBL" id="OGX81901.1"/>
    </source>
</evidence>
<feature type="domain" description="Transposase IS4-like" evidence="1">
    <location>
        <begin position="153"/>
        <end position="317"/>
    </location>
</feature>
<dbReference type="InterPro" id="IPR012337">
    <property type="entry name" value="RNaseH-like_sf"/>
</dbReference>
<accession>A0A1G1STI3</accession>
<proteinExistence type="predicted"/>
<organism evidence="2 3">
    <name type="scientific">Hymenobacter glacialis</name>
    <dbReference type="NCBI Taxonomy" id="1908236"/>
    <lineage>
        <taxon>Bacteria</taxon>
        <taxon>Pseudomonadati</taxon>
        <taxon>Bacteroidota</taxon>
        <taxon>Cytophagia</taxon>
        <taxon>Cytophagales</taxon>
        <taxon>Hymenobacteraceae</taxon>
        <taxon>Hymenobacter</taxon>
    </lineage>
</organism>
<name>A0A1G1STI3_9BACT</name>
<keyword evidence="3" id="KW-1185">Reference proteome</keyword>
<dbReference type="Proteomes" id="UP000177791">
    <property type="component" value="Unassembled WGS sequence"/>
</dbReference>
<dbReference type="EMBL" id="MDZC01000110">
    <property type="protein sequence ID" value="OGX81901.1"/>
    <property type="molecule type" value="Genomic_DNA"/>
</dbReference>
<dbReference type="GO" id="GO:0006313">
    <property type="term" value="P:DNA transposition"/>
    <property type="evidence" value="ECO:0007669"/>
    <property type="project" value="InterPro"/>
</dbReference>